<protein>
    <recommendedName>
        <fullName evidence="4">Small hydrophobic membrane protein</fullName>
    </recommendedName>
</protein>
<accession>A0ABN6QTL7</accession>
<evidence type="ECO:0008006" key="4">
    <source>
        <dbReference type="Google" id="ProtNLM"/>
    </source>
</evidence>
<keyword evidence="3" id="KW-1185">Reference proteome</keyword>
<dbReference type="EMBL" id="AP026073">
    <property type="protein sequence ID" value="BDM69512.1"/>
    <property type="molecule type" value="Genomic_DNA"/>
</dbReference>
<feature type="transmembrane region" description="Helical" evidence="1">
    <location>
        <begin position="45"/>
        <end position="64"/>
    </location>
</feature>
<dbReference type="Proteomes" id="UP001059597">
    <property type="component" value="Chromosome"/>
</dbReference>
<sequence>MPVRAGSALRARRPHRERHRHTMLFLVLAVFLFGVLLGTAGHVPAAVTVVAGIAITAWLAVFFVRERHKATTPPKEAQR</sequence>
<organism evidence="2 3">
    <name type="scientific">Streptomyces nigrescens</name>
    <dbReference type="NCBI Taxonomy" id="1920"/>
    <lineage>
        <taxon>Bacteria</taxon>
        <taxon>Bacillati</taxon>
        <taxon>Actinomycetota</taxon>
        <taxon>Actinomycetes</taxon>
        <taxon>Kitasatosporales</taxon>
        <taxon>Streptomycetaceae</taxon>
        <taxon>Streptomyces</taxon>
    </lineage>
</organism>
<feature type="transmembrane region" description="Helical" evidence="1">
    <location>
        <begin position="21"/>
        <end position="39"/>
    </location>
</feature>
<keyword evidence="1" id="KW-0472">Membrane</keyword>
<gene>
    <name evidence="2" type="ORF">HEK616_29990</name>
</gene>
<dbReference type="RefSeq" id="WP_261957575.1">
    <property type="nucleotide sequence ID" value="NZ_AP026073.1"/>
</dbReference>
<keyword evidence="1" id="KW-1133">Transmembrane helix</keyword>
<evidence type="ECO:0000256" key="1">
    <source>
        <dbReference type="SAM" id="Phobius"/>
    </source>
</evidence>
<evidence type="ECO:0000313" key="3">
    <source>
        <dbReference type="Proteomes" id="UP001059597"/>
    </source>
</evidence>
<reference evidence="2" key="1">
    <citation type="submission" date="2022-06" db="EMBL/GenBank/DDBJ databases">
        <title>Complete genome sequence of Streptomyces nigrescens HEK616.</title>
        <authorList>
            <person name="Asamizu S."/>
            <person name="Onaka H."/>
        </authorList>
    </citation>
    <scope>NUCLEOTIDE SEQUENCE</scope>
    <source>
        <strain evidence="2">HEK616</strain>
    </source>
</reference>
<keyword evidence="1" id="KW-0812">Transmembrane</keyword>
<name>A0ABN6QTL7_STRNI</name>
<proteinExistence type="predicted"/>
<evidence type="ECO:0000313" key="2">
    <source>
        <dbReference type="EMBL" id="BDM69512.1"/>
    </source>
</evidence>